<dbReference type="PANTHER" id="PTHR43706:SF47">
    <property type="entry name" value="EXTERNAL NADH-UBIQUINONE OXIDOREDUCTASE 1, MITOCHONDRIAL-RELATED"/>
    <property type="match status" value="1"/>
</dbReference>
<reference evidence="13" key="2">
    <citation type="submission" date="2020-11" db="EMBL/GenBank/DDBJ databases">
        <title>Whole genome sequencing of Colletotrichum sp.</title>
        <authorList>
            <person name="Li H."/>
        </authorList>
    </citation>
    <scope>NUCLEOTIDE SEQUENCE</scope>
    <source>
        <strain evidence="13">CkLH20</strain>
    </source>
</reference>
<name>A0A9P6LMW6_9PEZI</name>
<keyword evidence="10" id="KW-1133">Transmembrane helix</keyword>
<sequence length="583" mass="64943">MASTARAMSSLRAAQLVPRAPRAAASAGRRTLTTTSRQGLRTVAARPVAAAASRTVARQFRREYADAAPVKKPGKIRRTFRWVWRLTYLSTLGLFAYVGYTVYEDRHFEDQVEFDPTKKTLVILGTGWGSVSMLKKLDTENYNVVVISPRNYFLFTPLLPSCTTGTIEHRSIMEPIRTILRHKKAAVKFYEAEASSIDPDRKVVKILDTSEIKGSMSETEVAYDMLVIGVGAENATFGIPGVRENSCFLKEIGDAQAIRKKIMDCVETAAFKDQSAEDISRLMHMVVVGGGPTGVEFAGELQDFFEEDIKRLVPEIADRFKVTLIEALPNVLPSFSKQLIEYTEKTFEEEKIDILTKTMVKKVTDQMVEAEATGPDGKKQTLKIPYGLLVWATGNAVRPIVRDLISKIPAQKDSRRGLAVNEYLVVQGTRDIWAIGDCAVAGYAPTAQVAAQEGNFLAKLFNNMARTESLEARVQELSGNLNLQPGNAADVAKEIEAHERQLRRIKDIKPFHYSHQGSLAYIGSEKAVADVSWWNGNIASGGSMTYLFWRSAYLSMCFSTRNRLLVINDWLKSKVFGRDISRE</sequence>
<feature type="domain" description="FAD/NAD(P)-binding" evidence="11">
    <location>
        <begin position="120"/>
        <end position="454"/>
    </location>
</feature>
<dbReference type="AlphaFoldDB" id="A0A9P6LMW6"/>
<evidence type="ECO:0000256" key="10">
    <source>
        <dbReference type="SAM" id="Phobius"/>
    </source>
</evidence>
<dbReference type="Gene3D" id="3.50.50.100">
    <property type="match status" value="1"/>
</dbReference>
<dbReference type="Proteomes" id="UP000781932">
    <property type="component" value="Unassembled WGS sequence"/>
</dbReference>
<evidence type="ECO:0000256" key="6">
    <source>
        <dbReference type="ARBA" id="ARBA00023002"/>
    </source>
</evidence>
<keyword evidence="10" id="KW-0472">Membrane</keyword>
<dbReference type="PANTHER" id="PTHR43706">
    <property type="entry name" value="NADH DEHYDROGENASE"/>
    <property type="match status" value="1"/>
</dbReference>
<comment type="catalytic activity">
    <reaction evidence="9">
        <text>a ubiquinone + NADH + H(+) = a ubiquinol + NAD(+)</text>
        <dbReference type="Rhea" id="RHEA:23152"/>
        <dbReference type="Rhea" id="RHEA-COMP:9565"/>
        <dbReference type="Rhea" id="RHEA-COMP:9566"/>
        <dbReference type="ChEBI" id="CHEBI:15378"/>
        <dbReference type="ChEBI" id="CHEBI:16389"/>
        <dbReference type="ChEBI" id="CHEBI:17976"/>
        <dbReference type="ChEBI" id="CHEBI:57540"/>
        <dbReference type="ChEBI" id="CHEBI:57945"/>
    </reaction>
</comment>
<comment type="similarity">
    <text evidence="1">Belongs to the NADH dehydrogenase family.</text>
</comment>
<keyword evidence="14" id="KW-1185">Reference proteome</keyword>
<keyword evidence="5" id="KW-0809">Transit peptide</keyword>
<gene>
    <name evidence="13" type="ORF">CkaCkLH20_04513</name>
</gene>
<proteinExistence type="inferred from homology"/>
<dbReference type="OrthoDB" id="3244603at2759"/>
<evidence type="ECO:0000313" key="14">
    <source>
        <dbReference type="Proteomes" id="UP000781932"/>
    </source>
</evidence>
<evidence type="ECO:0000313" key="13">
    <source>
        <dbReference type="EMBL" id="KAF9877937.1"/>
    </source>
</evidence>
<reference evidence="13" key="1">
    <citation type="submission" date="2020-03" db="EMBL/GenBank/DDBJ databases">
        <authorList>
            <person name="He L."/>
        </authorList>
    </citation>
    <scope>NUCLEOTIDE SEQUENCE</scope>
    <source>
        <strain evidence="13">CkLH20</strain>
    </source>
</reference>
<dbReference type="PRINTS" id="PR00368">
    <property type="entry name" value="FADPNR"/>
</dbReference>
<dbReference type="EC" id="1.6.5.9" evidence="2"/>
<dbReference type="Pfam" id="PF07992">
    <property type="entry name" value="Pyr_redox_2"/>
    <property type="match status" value="1"/>
</dbReference>
<dbReference type="RefSeq" id="XP_038747398.1">
    <property type="nucleotide sequence ID" value="XM_038887232.1"/>
</dbReference>
<evidence type="ECO:0000256" key="7">
    <source>
        <dbReference type="ARBA" id="ARBA00023027"/>
    </source>
</evidence>
<protein>
    <recommendedName>
        <fullName evidence="2">NADH:ubiquinone reductase (non-electrogenic)</fullName>
        <ecNumber evidence="2">1.6.5.9</ecNumber>
    </recommendedName>
</protein>
<feature type="transmembrane region" description="Helical" evidence="10">
    <location>
        <begin position="82"/>
        <end position="103"/>
    </location>
</feature>
<comment type="caution">
    <text evidence="13">The sequence shown here is derived from an EMBL/GenBank/DDBJ whole genome shotgun (WGS) entry which is preliminary data.</text>
</comment>
<organism evidence="13 14">
    <name type="scientific">Colletotrichum karsti</name>
    <dbReference type="NCBI Taxonomy" id="1095194"/>
    <lineage>
        <taxon>Eukaryota</taxon>
        <taxon>Fungi</taxon>
        <taxon>Dikarya</taxon>
        <taxon>Ascomycota</taxon>
        <taxon>Pezizomycotina</taxon>
        <taxon>Sordariomycetes</taxon>
        <taxon>Hypocreomycetidae</taxon>
        <taxon>Glomerellales</taxon>
        <taxon>Glomerellaceae</taxon>
        <taxon>Colletotrichum</taxon>
        <taxon>Colletotrichum boninense species complex</taxon>
    </lineage>
</organism>
<dbReference type="InterPro" id="IPR054585">
    <property type="entry name" value="NDH2-like_C"/>
</dbReference>
<feature type="domain" description="External alternative NADH-ubiquinone oxidoreductase-like C-terminal" evidence="12">
    <location>
        <begin position="515"/>
        <end position="579"/>
    </location>
</feature>
<evidence type="ECO:0000259" key="11">
    <source>
        <dbReference type="Pfam" id="PF07992"/>
    </source>
</evidence>
<dbReference type="EMBL" id="JAATWM020000012">
    <property type="protein sequence ID" value="KAF9877937.1"/>
    <property type="molecule type" value="Genomic_DNA"/>
</dbReference>
<keyword evidence="7" id="KW-0520">NAD</keyword>
<evidence type="ECO:0000256" key="5">
    <source>
        <dbReference type="ARBA" id="ARBA00022946"/>
    </source>
</evidence>
<evidence type="ECO:0000259" key="12">
    <source>
        <dbReference type="Pfam" id="PF22366"/>
    </source>
</evidence>
<evidence type="ECO:0000256" key="8">
    <source>
        <dbReference type="ARBA" id="ARBA00047599"/>
    </source>
</evidence>
<evidence type="ECO:0000256" key="4">
    <source>
        <dbReference type="ARBA" id="ARBA00022827"/>
    </source>
</evidence>
<dbReference type="GO" id="GO:0050136">
    <property type="term" value="F:NADH dehydrogenase (quinone) (non-electrogenic) activity"/>
    <property type="evidence" value="ECO:0007669"/>
    <property type="project" value="UniProtKB-EC"/>
</dbReference>
<accession>A0A9P6LMW6</accession>
<dbReference type="InterPro" id="IPR036188">
    <property type="entry name" value="FAD/NAD-bd_sf"/>
</dbReference>
<evidence type="ECO:0000256" key="9">
    <source>
        <dbReference type="ARBA" id="ARBA00049010"/>
    </source>
</evidence>
<keyword evidence="3" id="KW-0285">Flavoprotein</keyword>
<dbReference type="GO" id="GO:0005739">
    <property type="term" value="C:mitochondrion"/>
    <property type="evidence" value="ECO:0007669"/>
    <property type="project" value="TreeGrafter"/>
</dbReference>
<comment type="catalytic activity">
    <reaction evidence="8">
        <text>a quinone + NADH + H(+) = a quinol + NAD(+)</text>
        <dbReference type="Rhea" id="RHEA:46160"/>
        <dbReference type="ChEBI" id="CHEBI:15378"/>
        <dbReference type="ChEBI" id="CHEBI:24646"/>
        <dbReference type="ChEBI" id="CHEBI:57540"/>
        <dbReference type="ChEBI" id="CHEBI:57945"/>
        <dbReference type="ChEBI" id="CHEBI:132124"/>
        <dbReference type="EC" id="1.6.5.9"/>
    </reaction>
</comment>
<evidence type="ECO:0000256" key="2">
    <source>
        <dbReference type="ARBA" id="ARBA00012637"/>
    </source>
</evidence>
<keyword evidence="4" id="KW-0274">FAD</keyword>
<dbReference type="GeneID" id="62160306"/>
<keyword evidence="10" id="KW-0812">Transmembrane</keyword>
<keyword evidence="6" id="KW-0560">Oxidoreductase</keyword>
<dbReference type="InterPro" id="IPR023753">
    <property type="entry name" value="FAD/NAD-binding_dom"/>
</dbReference>
<dbReference type="SUPFAM" id="SSF51905">
    <property type="entry name" value="FAD/NAD(P)-binding domain"/>
    <property type="match status" value="2"/>
</dbReference>
<evidence type="ECO:0000256" key="3">
    <source>
        <dbReference type="ARBA" id="ARBA00022630"/>
    </source>
</evidence>
<evidence type="ECO:0000256" key="1">
    <source>
        <dbReference type="ARBA" id="ARBA00005272"/>
    </source>
</evidence>
<dbReference type="InterPro" id="IPR045024">
    <property type="entry name" value="NDH-2"/>
</dbReference>
<dbReference type="Pfam" id="PF22366">
    <property type="entry name" value="NDH2_C"/>
    <property type="match status" value="1"/>
</dbReference>